<dbReference type="PANTHER" id="PTHR45702:SF6">
    <property type="entry name" value="DISINTEGRIN AND METALLOPROTEINASE DOMAIN-CONTAINING PROTEIN 17"/>
    <property type="match status" value="1"/>
</dbReference>
<evidence type="ECO:0000259" key="4">
    <source>
        <dbReference type="PROSITE" id="PS50214"/>
    </source>
</evidence>
<accession>A0A8S3ZHK4</accession>
<dbReference type="OrthoDB" id="2131567at2759"/>
<dbReference type="InterPro" id="IPR036436">
    <property type="entry name" value="Disintegrin_dom_sf"/>
</dbReference>
<dbReference type="Gene3D" id="4.10.70.30">
    <property type="match status" value="1"/>
</dbReference>
<evidence type="ECO:0000313" key="5">
    <source>
        <dbReference type="EMBL" id="CAG5128769.1"/>
    </source>
</evidence>
<evidence type="ECO:0000256" key="3">
    <source>
        <dbReference type="SAM" id="Phobius"/>
    </source>
</evidence>
<comment type="caution">
    <text evidence="2">Lacks conserved residue(s) required for the propagation of feature annotation.</text>
</comment>
<evidence type="ECO:0000256" key="1">
    <source>
        <dbReference type="ARBA" id="ARBA00023157"/>
    </source>
</evidence>
<dbReference type="GO" id="GO:0007219">
    <property type="term" value="P:Notch signaling pathway"/>
    <property type="evidence" value="ECO:0007669"/>
    <property type="project" value="TreeGrafter"/>
</dbReference>
<comment type="caution">
    <text evidence="5">The sequence shown here is derived from an EMBL/GenBank/DDBJ whole genome shotgun (WGS) entry which is preliminary data.</text>
</comment>
<keyword evidence="3" id="KW-1133">Transmembrane helix</keyword>
<sequence length="256" mass="28152">LTGNVPLCGNGIIDKGEDCDGGGMGLSGLDKCCSRECKFIGNATCSATNSECCKNCQMAPRNTLCRGASRELCQEAAFCSGLSLDCPLSSPMKDDTPCIDEGKCINGTCLDYCAYEGYLINRIFKPCRCEEAESSCLRCCMSAEEACRPLNKSSSFDSFLQDGRPCQYGYCEAGKCQKASANMIQRLFDFIEHLDSSTFVAFMKSNIVGTIIVFSLVVWIPLSWTISCIDKRNARKSREQDLRWVSNEALLFQSLQ</sequence>
<protein>
    <recommendedName>
        <fullName evidence="4">Disintegrin domain-containing protein</fullName>
    </recommendedName>
</protein>
<feature type="non-terminal residue" evidence="5">
    <location>
        <position position="256"/>
    </location>
</feature>
<dbReference type="PROSITE" id="PS50214">
    <property type="entry name" value="DISINTEGRIN_2"/>
    <property type="match status" value="1"/>
</dbReference>
<feature type="transmembrane region" description="Helical" evidence="3">
    <location>
        <begin position="207"/>
        <end position="229"/>
    </location>
</feature>
<dbReference type="GO" id="GO:0006509">
    <property type="term" value="P:membrane protein ectodomain proteolysis"/>
    <property type="evidence" value="ECO:0007669"/>
    <property type="project" value="TreeGrafter"/>
</dbReference>
<keyword evidence="6" id="KW-1185">Reference proteome</keyword>
<evidence type="ECO:0000313" key="6">
    <source>
        <dbReference type="Proteomes" id="UP000678393"/>
    </source>
</evidence>
<dbReference type="EMBL" id="CAJHNH020003212">
    <property type="protein sequence ID" value="CAG5128769.1"/>
    <property type="molecule type" value="Genomic_DNA"/>
</dbReference>
<dbReference type="AlphaFoldDB" id="A0A8S3ZHK4"/>
<organism evidence="5 6">
    <name type="scientific">Candidula unifasciata</name>
    <dbReference type="NCBI Taxonomy" id="100452"/>
    <lineage>
        <taxon>Eukaryota</taxon>
        <taxon>Metazoa</taxon>
        <taxon>Spiralia</taxon>
        <taxon>Lophotrochozoa</taxon>
        <taxon>Mollusca</taxon>
        <taxon>Gastropoda</taxon>
        <taxon>Heterobranchia</taxon>
        <taxon>Euthyneura</taxon>
        <taxon>Panpulmonata</taxon>
        <taxon>Eupulmonata</taxon>
        <taxon>Stylommatophora</taxon>
        <taxon>Helicina</taxon>
        <taxon>Helicoidea</taxon>
        <taxon>Geomitridae</taxon>
        <taxon>Candidula</taxon>
    </lineage>
</organism>
<keyword evidence="1" id="KW-1015">Disulfide bond</keyword>
<evidence type="ECO:0000256" key="2">
    <source>
        <dbReference type="PROSITE-ProRule" id="PRU00068"/>
    </source>
</evidence>
<dbReference type="Pfam" id="PF00200">
    <property type="entry name" value="Disintegrin"/>
    <property type="match status" value="1"/>
</dbReference>
<dbReference type="FunFam" id="4.10.70.10:FF:000003">
    <property type="entry name" value="Disintegrin and metalloproteinase domain-containing protein 17"/>
    <property type="match status" value="1"/>
</dbReference>
<dbReference type="InterPro" id="IPR001762">
    <property type="entry name" value="Disintegrin_dom"/>
</dbReference>
<dbReference type="Gene3D" id="4.10.70.10">
    <property type="entry name" value="Disintegrin domain"/>
    <property type="match status" value="1"/>
</dbReference>
<feature type="non-terminal residue" evidence="5">
    <location>
        <position position="1"/>
    </location>
</feature>
<dbReference type="InterPro" id="IPR051489">
    <property type="entry name" value="ADAM_Metalloproteinase"/>
</dbReference>
<keyword evidence="3" id="KW-0472">Membrane</keyword>
<feature type="domain" description="Disintegrin" evidence="4">
    <location>
        <begin position="5"/>
        <end position="94"/>
    </location>
</feature>
<dbReference type="SMART" id="SM00050">
    <property type="entry name" value="DISIN"/>
    <property type="match status" value="1"/>
</dbReference>
<dbReference type="Pfam" id="PF16698">
    <property type="entry name" value="ADAM17_MPD"/>
    <property type="match status" value="1"/>
</dbReference>
<reference evidence="5" key="1">
    <citation type="submission" date="2021-04" db="EMBL/GenBank/DDBJ databases">
        <authorList>
            <consortium name="Molecular Ecology Group"/>
        </authorList>
    </citation>
    <scope>NUCLEOTIDE SEQUENCE</scope>
</reference>
<keyword evidence="3" id="KW-0812">Transmembrane</keyword>
<gene>
    <name evidence="5" type="ORF">CUNI_LOCUS14327</name>
</gene>
<name>A0A8S3ZHK4_9EUPU</name>
<dbReference type="GO" id="GO:0004222">
    <property type="term" value="F:metalloendopeptidase activity"/>
    <property type="evidence" value="ECO:0007669"/>
    <property type="project" value="TreeGrafter"/>
</dbReference>
<dbReference type="SUPFAM" id="SSF57552">
    <property type="entry name" value="Blood coagulation inhibitor (disintegrin)"/>
    <property type="match status" value="1"/>
</dbReference>
<proteinExistence type="predicted"/>
<dbReference type="PANTHER" id="PTHR45702">
    <property type="entry name" value="ADAM10/ADAM17 METALLOPEPTIDASE FAMILY MEMBER"/>
    <property type="match status" value="1"/>
</dbReference>
<dbReference type="InterPro" id="IPR032029">
    <property type="entry name" value="ADAM17_MPD"/>
</dbReference>
<dbReference type="GO" id="GO:0005886">
    <property type="term" value="C:plasma membrane"/>
    <property type="evidence" value="ECO:0007669"/>
    <property type="project" value="TreeGrafter"/>
</dbReference>
<dbReference type="Proteomes" id="UP000678393">
    <property type="component" value="Unassembled WGS sequence"/>
</dbReference>